<dbReference type="Proteomes" id="UP000002039">
    <property type="component" value="Unassembled WGS sequence"/>
</dbReference>
<name>A0ABX2W0M9_AJEDR</name>
<dbReference type="GeneID" id="69032737"/>
<dbReference type="EMBL" id="EQ999984">
    <property type="protein sequence ID" value="OAT02940.1"/>
    <property type="molecule type" value="Genomic_DNA"/>
</dbReference>
<sequence>MHSPLPPTSTRDDGRGMMDRNVAVAVWDTSKQELLLLLLLLLLV</sequence>
<gene>
    <name evidence="1" type="ORF">BDCG_17845</name>
</gene>
<protein>
    <submittedName>
        <fullName evidence="1">Uncharacterized protein</fullName>
    </submittedName>
</protein>
<keyword evidence="2" id="KW-1185">Reference proteome</keyword>
<evidence type="ECO:0000313" key="1">
    <source>
        <dbReference type="EMBL" id="OAT02940.1"/>
    </source>
</evidence>
<proteinExistence type="predicted"/>
<evidence type="ECO:0000313" key="2">
    <source>
        <dbReference type="Proteomes" id="UP000002039"/>
    </source>
</evidence>
<reference evidence="2" key="1">
    <citation type="journal article" date="2015" name="PLoS Genet.">
        <title>The dynamic genome and transcriptome of the human fungal pathogen Blastomyces and close relative Emmonsia.</title>
        <authorList>
            <person name="Munoz J.F."/>
            <person name="Gauthier G.M."/>
            <person name="Desjardins C.A."/>
            <person name="Gallo J.E."/>
            <person name="Holder J."/>
            <person name="Sullivan T.D."/>
            <person name="Marty A.J."/>
            <person name="Carmen J.C."/>
            <person name="Chen Z."/>
            <person name="Ding L."/>
            <person name="Gujja S."/>
            <person name="Magrini V."/>
            <person name="Misas E."/>
            <person name="Mitreva M."/>
            <person name="Priest M."/>
            <person name="Saif S."/>
            <person name="Whiston E.A."/>
            <person name="Young S."/>
            <person name="Zeng Q."/>
            <person name="Goldman W.E."/>
            <person name="Mardis E.R."/>
            <person name="Taylor J.W."/>
            <person name="McEwen J.G."/>
            <person name="Clay O.K."/>
            <person name="Klein B.S."/>
            <person name="Cuomo C.A."/>
        </authorList>
    </citation>
    <scope>NUCLEOTIDE SEQUENCE [LARGE SCALE GENOMIC DNA]</scope>
    <source>
        <strain evidence="2">ER-3 / ATCC MYA-2586</strain>
    </source>
</reference>
<dbReference type="RefSeq" id="XP_045282667.1">
    <property type="nucleotide sequence ID" value="XM_045426895.1"/>
</dbReference>
<accession>A0ABX2W0M9</accession>
<organism evidence="1 2">
    <name type="scientific">Ajellomyces dermatitidis (strain ER-3 / ATCC MYA-2586)</name>
    <name type="common">Blastomyces dermatitidis</name>
    <dbReference type="NCBI Taxonomy" id="559297"/>
    <lineage>
        <taxon>Eukaryota</taxon>
        <taxon>Fungi</taxon>
        <taxon>Dikarya</taxon>
        <taxon>Ascomycota</taxon>
        <taxon>Pezizomycotina</taxon>
        <taxon>Eurotiomycetes</taxon>
        <taxon>Eurotiomycetidae</taxon>
        <taxon>Onygenales</taxon>
        <taxon>Ajellomycetaceae</taxon>
        <taxon>Blastomyces</taxon>
    </lineage>
</organism>